<dbReference type="EMBL" id="AFRT01000220">
    <property type="protein sequence ID" value="ELU45035.1"/>
    <property type="molecule type" value="Genomic_DNA"/>
</dbReference>
<evidence type="ECO:0000313" key="1">
    <source>
        <dbReference type="EMBL" id="ELU45035.1"/>
    </source>
</evidence>
<organism evidence="1 2">
    <name type="scientific">Thanatephorus cucumeris (strain AG1-IA)</name>
    <name type="common">Rice sheath blight fungus</name>
    <name type="synonym">Rhizoctonia solani</name>
    <dbReference type="NCBI Taxonomy" id="983506"/>
    <lineage>
        <taxon>Eukaryota</taxon>
        <taxon>Fungi</taxon>
        <taxon>Dikarya</taxon>
        <taxon>Basidiomycota</taxon>
        <taxon>Agaricomycotina</taxon>
        <taxon>Agaricomycetes</taxon>
        <taxon>Cantharellales</taxon>
        <taxon>Ceratobasidiaceae</taxon>
        <taxon>Rhizoctonia</taxon>
        <taxon>Rhizoctonia solani AG-1</taxon>
    </lineage>
</organism>
<dbReference type="HOGENOM" id="CLU_2098486_0_0_1"/>
<reference evidence="1 2" key="1">
    <citation type="journal article" date="2013" name="Nat. Commun.">
        <title>The evolution and pathogenic mechanisms of the rice sheath blight pathogen.</title>
        <authorList>
            <person name="Zheng A."/>
            <person name="Lin R."/>
            <person name="Xu L."/>
            <person name="Qin P."/>
            <person name="Tang C."/>
            <person name="Ai P."/>
            <person name="Zhang D."/>
            <person name="Liu Y."/>
            <person name="Sun Z."/>
            <person name="Feng H."/>
            <person name="Wang Y."/>
            <person name="Chen Y."/>
            <person name="Liang X."/>
            <person name="Fu R."/>
            <person name="Li Q."/>
            <person name="Zhang J."/>
            <person name="Yu X."/>
            <person name="Xie Z."/>
            <person name="Ding L."/>
            <person name="Guan P."/>
            <person name="Tang J."/>
            <person name="Liang Y."/>
            <person name="Wang S."/>
            <person name="Deng Q."/>
            <person name="Li S."/>
            <person name="Zhu J."/>
            <person name="Wang L."/>
            <person name="Liu H."/>
            <person name="Li P."/>
        </authorList>
    </citation>
    <scope>NUCLEOTIDE SEQUENCE [LARGE SCALE GENOMIC DNA]</scope>
    <source>
        <strain evidence="2">AG-1 IA</strain>
    </source>
</reference>
<dbReference type="Proteomes" id="UP000011668">
    <property type="component" value="Unassembled WGS sequence"/>
</dbReference>
<protein>
    <submittedName>
        <fullName evidence="1">Uncharacterized protein</fullName>
    </submittedName>
</protein>
<comment type="caution">
    <text evidence="1">The sequence shown here is derived from an EMBL/GenBank/DDBJ whole genome shotgun (WGS) entry which is preliminary data.</text>
</comment>
<name>L8X493_THACA</name>
<sequence length="116" mass="12949">MNQLFAMTASRTRSLTGTGNKALDQIPSFSLGNSFWFNAWMGQRRSAGKLVCLGVETALSHSPLISMHGGHRWTTRLVQKNRDNKCNPDVFVRQSHSIIDIAHLGVTLINLEQRSL</sequence>
<proteinExistence type="predicted"/>
<dbReference type="AlphaFoldDB" id="L8X493"/>
<keyword evidence="2" id="KW-1185">Reference proteome</keyword>
<gene>
    <name evidence="1" type="ORF">AG1IA_00932</name>
</gene>
<evidence type="ECO:0000313" key="2">
    <source>
        <dbReference type="Proteomes" id="UP000011668"/>
    </source>
</evidence>
<accession>L8X493</accession>